<reference evidence="1 2" key="1">
    <citation type="submission" date="2020-12" db="EMBL/GenBank/DDBJ databases">
        <title>FDA dAtabase for Regulatory Grade micrObial Sequences (FDA-ARGOS): Supporting development and validation of Infectious Disease Dx tests.</title>
        <authorList>
            <person name="Nelson B."/>
            <person name="Plummer A."/>
            <person name="Tallon L."/>
            <person name="Sadzewicz L."/>
            <person name="Zhao X."/>
            <person name="Boylan J."/>
            <person name="Ott S."/>
            <person name="Bowen H."/>
            <person name="Vavikolanu K."/>
            <person name="Mehta A."/>
            <person name="Aluvathingal J."/>
            <person name="Nadendla S."/>
            <person name="Myers T."/>
            <person name="Yan Y."/>
            <person name="Sichtig H."/>
        </authorList>
    </citation>
    <scope>NUCLEOTIDE SEQUENCE [LARGE SCALE GENOMIC DNA]</scope>
    <source>
        <strain evidence="1 2">FDAARGOS_920</strain>
    </source>
</reference>
<organism evidence="1 2">
    <name type="scientific">Bacillus tropicus</name>
    <dbReference type="NCBI Taxonomy" id="2026188"/>
    <lineage>
        <taxon>Bacteria</taxon>
        <taxon>Bacillati</taxon>
        <taxon>Bacillota</taxon>
        <taxon>Bacilli</taxon>
        <taxon>Bacillales</taxon>
        <taxon>Bacillaceae</taxon>
        <taxon>Bacillus</taxon>
        <taxon>Bacillus cereus group</taxon>
    </lineage>
</organism>
<dbReference type="RefSeq" id="WP_042514688.1">
    <property type="nucleotide sequence ID" value="NZ_CP065739.1"/>
</dbReference>
<gene>
    <name evidence="1" type="ORF">I6G77_13645</name>
</gene>
<keyword evidence="2" id="KW-1185">Reference proteome</keyword>
<protein>
    <recommendedName>
        <fullName evidence="3">Helix-turn-helix domain-containing protein</fullName>
    </recommendedName>
</protein>
<dbReference type="Proteomes" id="UP000594791">
    <property type="component" value="Chromosome"/>
</dbReference>
<dbReference type="EMBL" id="CP065739">
    <property type="protein sequence ID" value="QPR80185.1"/>
    <property type="molecule type" value="Genomic_DNA"/>
</dbReference>
<name>A0A7T2QK34_9BACI</name>
<evidence type="ECO:0008006" key="3">
    <source>
        <dbReference type="Google" id="ProtNLM"/>
    </source>
</evidence>
<evidence type="ECO:0000313" key="1">
    <source>
        <dbReference type="EMBL" id="QPR80185.1"/>
    </source>
</evidence>
<proteinExistence type="predicted"/>
<accession>A0A7T2QK34</accession>
<evidence type="ECO:0000313" key="2">
    <source>
        <dbReference type="Proteomes" id="UP000594791"/>
    </source>
</evidence>
<sequence length="76" mass="8927">MNGNGFNNVKLTDKEVYKMLYLNKVKGLQPCEIERMFPVARTTIRNIVNGRSRKDCYHAFMDYAEKHPEKVNNLFS</sequence>